<keyword evidence="2" id="KW-0238">DNA-binding</keyword>
<dbReference type="Proteomes" id="UP000199356">
    <property type="component" value="Unassembled WGS sequence"/>
</dbReference>
<dbReference type="Pfam" id="PF07729">
    <property type="entry name" value="FCD"/>
    <property type="match status" value="1"/>
</dbReference>
<dbReference type="RefSeq" id="WP_245759316.1">
    <property type="nucleotide sequence ID" value="NZ_FOXA01000018.1"/>
</dbReference>
<dbReference type="InterPro" id="IPR036390">
    <property type="entry name" value="WH_DNA-bd_sf"/>
</dbReference>
<keyword evidence="1" id="KW-0805">Transcription regulation</keyword>
<gene>
    <name evidence="5" type="ORF">SAMN04488047_11818</name>
</gene>
<dbReference type="GO" id="GO:0003700">
    <property type="term" value="F:DNA-binding transcription factor activity"/>
    <property type="evidence" value="ECO:0007669"/>
    <property type="project" value="InterPro"/>
</dbReference>
<dbReference type="SUPFAM" id="SSF48008">
    <property type="entry name" value="GntR ligand-binding domain-like"/>
    <property type="match status" value="1"/>
</dbReference>
<keyword evidence="6" id="KW-1185">Reference proteome</keyword>
<reference evidence="5 6" key="1">
    <citation type="submission" date="2016-10" db="EMBL/GenBank/DDBJ databases">
        <authorList>
            <person name="de Groot N.N."/>
        </authorList>
    </citation>
    <scope>NUCLEOTIDE SEQUENCE [LARGE SCALE GENOMIC DNA]</scope>
    <source>
        <strain evidence="5 6">DSM 19547</strain>
    </source>
</reference>
<dbReference type="PROSITE" id="PS50949">
    <property type="entry name" value="HTH_GNTR"/>
    <property type="match status" value="1"/>
</dbReference>
<dbReference type="Gene3D" id="1.10.10.10">
    <property type="entry name" value="Winged helix-like DNA-binding domain superfamily/Winged helix DNA-binding domain"/>
    <property type="match status" value="1"/>
</dbReference>
<dbReference type="PANTHER" id="PTHR43537">
    <property type="entry name" value="TRANSCRIPTIONAL REGULATOR, GNTR FAMILY"/>
    <property type="match status" value="1"/>
</dbReference>
<dbReference type="SMART" id="SM00345">
    <property type="entry name" value="HTH_GNTR"/>
    <property type="match status" value="1"/>
</dbReference>
<feature type="domain" description="HTH gntR-type" evidence="4">
    <location>
        <begin position="8"/>
        <end position="75"/>
    </location>
</feature>
<dbReference type="PRINTS" id="PR00035">
    <property type="entry name" value="HTHGNTR"/>
</dbReference>
<dbReference type="InterPro" id="IPR008920">
    <property type="entry name" value="TF_FadR/GntR_C"/>
</dbReference>
<evidence type="ECO:0000256" key="2">
    <source>
        <dbReference type="ARBA" id="ARBA00023125"/>
    </source>
</evidence>
<dbReference type="InterPro" id="IPR011711">
    <property type="entry name" value="GntR_C"/>
</dbReference>
<dbReference type="PANTHER" id="PTHR43537:SF24">
    <property type="entry name" value="GLUCONATE OPERON TRANSCRIPTIONAL REPRESSOR"/>
    <property type="match status" value="1"/>
</dbReference>
<dbReference type="Gene3D" id="1.20.120.530">
    <property type="entry name" value="GntR ligand-binding domain-like"/>
    <property type="match status" value="1"/>
</dbReference>
<dbReference type="SMART" id="SM00895">
    <property type="entry name" value="FCD"/>
    <property type="match status" value="1"/>
</dbReference>
<evidence type="ECO:0000313" key="5">
    <source>
        <dbReference type="EMBL" id="SFP91169.1"/>
    </source>
</evidence>
<dbReference type="EMBL" id="FOXA01000018">
    <property type="protein sequence ID" value="SFP91169.1"/>
    <property type="molecule type" value="Genomic_DNA"/>
</dbReference>
<dbReference type="CDD" id="cd07377">
    <property type="entry name" value="WHTH_GntR"/>
    <property type="match status" value="1"/>
</dbReference>
<evidence type="ECO:0000313" key="6">
    <source>
        <dbReference type="Proteomes" id="UP000199356"/>
    </source>
</evidence>
<name>A0A1I5U7A1_9RHOB</name>
<organism evidence="5 6">
    <name type="scientific">Tranquillimonas alkanivorans</name>
    <dbReference type="NCBI Taxonomy" id="441119"/>
    <lineage>
        <taxon>Bacteria</taxon>
        <taxon>Pseudomonadati</taxon>
        <taxon>Pseudomonadota</taxon>
        <taxon>Alphaproteobacteria</taxon>
        <taxon>Rhodobacterales</taxon>
        <taxon>Roseobacteraceae</taxon>
        <taxon>Tranquillimonas</taxon>
    </lineage>
</organism>
<keyword evidence="3" id="KW-0804">Transcription</keyword>
<evidence type="ECO:0000259" key="4">
    <source>
        <dbReference type="PROSITE" id="PS50949"/>
    </source>
</evidence>
<evidence type="ECO:0000256" key="3">
    <source>
        <dbReference type="ARBA" id="ARBA00023163"/>
    </source>
</evidence>
<dbReference type="InterPro" id="IPR000524">
    <property type="entry name" value="Tscrpt_reg_HTH_GntR"/>
</dbReference>
<dbReference type="InterPro" id="IPR036388">
    <property type="entry name" value="WH-like_DNA-bd_sf"/>
</dbReference>
<dbReference type="AlphaFoldDB" id="A0A1I5U7A1"/>
<proteinExistence type="predicted"/>
<dbReference type="GO" id="GO:0003677">
    <property type="term" value="F:DNA binding"/>
    <property type="evidence" value="ECO:0007669"/>
    <property type="project" value="UniProtKB-KW"/>
</dbReference>
<dbReference type="Pfam" id="PF00392">
    <property type="entry name" value="GntR"/>
    <property type="match status" value="1"/>
</dbReference>
<protein>
    <submittedName>
        <fullName evidence="5">Transcriptional regulator, GntR family</fullName>
    </submittedName>
</protein>
<sequence length="222" mass="25749">MLVRTDRETLRDKATHVIREAIMSLHYRPGEPLIERRICEDTGVSRTSVREALRLLEAEGLVRRESSRGLVVAELTAHEIRDIFDLRLILESELLRRYIEKGAASDLEAMAELLEQAQREAIRDGEDYTRVLSRFVQRIWEGGGNHVAARMLEALLSRINYIRVILYRTTSREEHFHTIGLLRSVLEEIEAGDAERAVEVYRSYLTRALNRMVEIIEAQKPR</sequence>
<dbReference type="STRING" id="441119.SAMN04488047_11818"/>
<dbReference type="SUPFAM" id="SSF46785">
    <property type="entry name" value="Winged helix' DNA-binding domain"/>
    <property type="match status" value="1"/>
</dbReference>
<accession>A0A1I5U7A1</accession>
<evidence type="ECO:0000256" key="1">
    <source>
        <dbReference type="ARBA" id="ARBA00023015"/>
    </source>
</evidence>